<feature type="compositionally biased region" description="Polar residues" evidence="1">
    <location>
        <begin position="250"/>
        <end position="259"/>
    </location>
</feature>
<proteinExistence type="predicted"/>
<evidence type="ECO:0000313" key="3">
    <source>
        <dbReference type="Proteomes" id="UP000293360"/>
    </source>
</evidence>
<reference evidence="2 3" key="1">
    <citation type="submission" date="2018-06" db="EMBL/GenBank/DDBJ databases">
        <title>Complete Genomes of Monosporascus.</title>
        <authorList>
            <person name="Robinson A.J."/>
            <person name="Natvig D.O."/>
        </authorList>
    </citation>
    <scope>NUCLEOTIDE SEQUENCE [LARGE SCALE GENOMIC DNA]</scope>
    <source>
        <strain evidence="2 3">CBS 110550</strain>
    </source>
</reference>
<dbReference type="OrthoDB" id="4152802at2759"/>
<keyword evidence="3" id="KW-1185">Reference proteome</keyword>
<feature type="compositionally biased region" description="Low complexity" evidence="1">
    <location>
        <begin position="202"/>
        <end position="211"/>
    </location>
</feature>
<feature type="compositionally biased region" description="Polar residues" evidence="1">
    <location>
        <begin position="512"/>
        <end position="522"/>
    </location>
</feature>
<comment type="caution">
    <text evidence="2">The sequence shown here is derived from an EMBL/GenBank/DDBJ whole genome shotgun (WGS) entry which is preliminary data.</text>
</comment>
<feature type="region of interest" description="Disordered" evidence="1">
    <location>
        <begin position="1"/>
        <end position="222"/>
    </location>
</feature>
<feature type="compositionally biased region" description="Basic and acidic residues" evidence="1">
    <location>
        <begin position="151"/>
        <end position="161"/>
    </location>
</feature>
<feature type="compositionally biased region" description="Basic and acidic residues" evidence="1">
    <location>
        <begin position="307"/>
        <end position="334"/>
    </location>
</feature>
<name>A0A4Q4TN61_9PEZI</name>
<evidence type="ECO:0000313" key="2">
    <source>
        <dbReference type="EMBL" id="RYP06773.1"/>
    </source>
</evidence>
<feature type="compositionally biased region" description="Basic and acidic residues" evidence="1">
    <location>
        <begin position="695"/>
        <end position="716"/>
    </location>
</feature>
<feature type="compositionally biased region" description="Basic and acidic residues" evidence="1">
    <location>
        <begin position="377"/>
        <end position="396"/>
    </location>
</feature>
<feature type="compositionally biased region" description="Polar residues" evidence="1">
    <location>
        <begin position="212"/>
        <end position="222"/>
    </location>
</feature>
<feature type="compositionally biased region" description="Pro residues" evidence="1">
    <location>
        <begin position="527"/>
        <end position="536"/>
    </location>
</feature>
<evidence type="ECO:0000256" key="1">
    <source>
        <dbReference type="SAM" id="MobiDB-lite"/>
    </source>
</evidence>
<dbReference type="AlphaFoldDB" id="A0A4Q4TN61"/>
<dbReference type="EMBL" id="QJNU01000117">
    <property type="protein sequence ID" value="RYP06773.1"/>
    <property type="molecule type" value="Genomic_DNA"/>
</dbReference>
<feature type="region of interest" description="Disordered" evidence="1">
    <location>
        <begin position="239"/>
        <end position="279"/>
    </location>
</feature>
<organism evidence="2 3">
    <name type="scientific">Monosporascus ibericus</name>
    <dbReference type="NCBI Taxonomy" id="155417"/>
    <lineage>
        <taxon>Eukaryota</taxon>
        <taxon>Fungi</taxon>
        <taxon>Dikarya</taxon>
        <taxon>Ascomycota</taxon>
        <taxon>Pezizomycotina</taxon>
        <taxon>Sordariomycetes</taxon>
        <taxon>Xylariomycetidae</taxon>
        <taxon>Xylariales</taxon>
        <taxon>Xylariales incertae sedis</taxon>
        <taxon>Monosporascus</taxon>
    </lineage>
</organism>
<feature type="region of interest" description="Disordered" evidence="1">
    <location>
        <begin position="300"/>
        <end position="817"/>
    </location>
</feature>
<gene>
    <name evidence="2" type="ORF">DL764_002970</name>
</gene>
<feature type="compositionally biased region" description="Polar residues" evidence="1">
    <location>
        <begin position="404"/>
        <end position="423"/>
    </location>
</feature>
<dbReference type="STRING" id="155417.A0A4Q4TN61"/>
<dbReference type="Proteomes" id="UP000293360">
    <property type="component" value="Unassembled WGS sequence"/>
</dbReference>
<feature type="compositionally biased region" description="Pro residues" evidence="1">
    <location>
        <begin position="574"/>
        <end position="584"/>
    </location>
</feature>
<accession>A0A4Q4TN61</accession>
<feature type="compositionally biased region" description="Basic and acidic residues" evidence="1">
    <location>
        <begin position="800"/>
        <end position="817"/>
    </location>
</feature>
<sequence>MAMWPFRRKGSRKRSRAAPISADVDTQGRGRQGQNPNRIQTEPDPVMTGAVSTNERRENKLQRRRSRAYSFSPGRRDSLRIAPARKQPTPSLPARSMLAVTGQVDGSNREASNKGGASIRRIPTLHHDNSRNKRKSGQHLPGKQSSKRRKEAHDREAEIKAMSKFMPVRPATDNWTTGRPMKRDSIRGRNTFHRSWDEHPSSEVSLPVPESIDTTMSSDSEQVSWKVSALDALAPRPTLRYSSHPLYGPASTSGPMRSTSTRKKLAERGPIPESTLKASKRIDDLANDLDASDIRELMERDKRRREMKKEKERERLERRLARRAEKQQREEAEAAKSGTPPPQNLERGVLGRELVTSGLDRTSAIITSSKMRPSYESSRERSKELSSDELIRREDAPSPLDNFYRTSSFPAEPSTQPGVSQHETGGKPDTETPEPPFPRATSPGLMNFMRSKKRRSSPTRSDFEKVESTPPPVIFLRADDAESGGGRTSDSGSSRPWMSFFKWGGKNRRISGPSSFSNTSRDSMLAIPPPQPPPSYVPRRVSGGMPKRTMSRFREDLPELPLSPPDSRVTSPEADPPPPEPLPIIPDDVQMRYDTPISGSRSQEAMRATPSSLHRDDIQASPEPHSMSLASIDSEASWLSGRMGGRKRASTGLRNSSQTYPHRIASGGSESHSSGRTDDAIVDDEYLNSLVPTPLHRDPAGETRPSRDEDGGREARWGAVGHTPTVMHHRETMRSREGLLIQSFDEEDKDADKASEDTFEEGLTPVEPQRATSVNLGRGHARNFSAGSAKLLDLTPRPSGENKRSTSTMEHLDHDSQ</sequence>
<feature type="compositionally biased region" description="Basic residues" evidence="1">
    <location>
        <begin position="1"/>
        <end position="16"/>
    </location>
</feature>
<protein>
    <submittedName>
        <fullName evidence="2">Uncharacterized protein</fullName>
    </submittedName>
</protein>
<feature type="compositionally biased region" description="Basic and acidic residues" evidence="1">
    <location>
        <begin position="728"/>
        <end position="737"/>
    </location>
</feature>